<dbReference type="InterPro" id="IPR027370">
    <property type="entry name" value="Znf-RING_euk"/>
</dbReference>
<dbReference type="PANTHER" id="PTHR10131:SF148">
    <property type="entry name" value="TNF RECEPTOR-ASSOCIATED FACTOR"/>
    <property type="match status" value="1"/>
</dbReference>
<dbReference type="RefSeq" id="XP_065674872.1">
    <property type="nucleotide sequence ID" value="XM_065818800.1"/>
</dbReference>
<keyword evidence="3 4" id="KW-0862">Zinc</keyword>
<evidence type="ECO:0000313" key="7">
    <source>
        <dbReference type="Proteomes" id="UP001652625"/>
    </source>
</evidence>
<keyword evidence="7" id="KW-1185">Reference proteome</keyword>
<feature type="domain" description="TRAF-type" evidence="6">
    <location>
        <begin position="111"/>
        <end position="158"/>
    </location>
</feature>
<accession>A0ABM4DK46</accession>
<organism evidence="7 8">
    <name type="scientific">Hydra vulgaris</name>
    <name type="common">Hydra</name>
    <name type="synonym">Hydra attenuata</name>
    <dbReference type="NCBI Taxonomy" id="6087"/>
    <lineage>
        <taxon>Eukaryota</taxon>
        <taxon>Metazoa</taxon>
        <taxon>Cnidaria</taxon>
        <taxon>Hydrozoa</taxon>
        <taxon>Hydroidolina</taxon>
        <taxon>Anthoathecata</taxon>
        <taxon>Aplanulata</taxon>
        <taxon>Hydridae</taxon>
        <taxon>Hydra</taxon>
    </lineage>
</organism>
<evidence type="ECO:0000256" key="4">
    <source>
        <dbReference type="PROSITE-ProRule" id="PRU00207"/>
    </source>
</evidence>
<feature type="domain" description="RING-type" evidence="5">
    <location>
        <begin position="26"/>
        <end position="67"/>
    </location>
</feature>
<proteinExistence type="predicted"/>
<dbReference type="Pfam" id="PF13445">
    <property type="entry name" value="zf-RING_UBOX"/>
    <property type="match status" value="1"/>
</dbReference>
<evidence type="ECO:0000313" key="8">
    <source>
        <dbReference type="RefSeq" id="XP_065674872.1"/>
    </source>
</evidence>
<dbReference type="Gene3D" id="3.30.40.10">
    <property type="entry name" value="Zinc/RING finger domain, C3HC4 (zinc finger)"/>
    <property type="match status" value="2"/>
</dbReference>
<evidence type="ECO:0000259" key="5">
    <source>
        <dbReference type="PROSITE" id="PS50089"/>
    </source>
</evidence>
<dbReference type="PANTHER" id="PTHR10131">
    <property type="entry name" value="TNF RECEPTOR ASSOCIATED FACTOR"/>
    <property type="match status" value="1"/>
</dbReference>
<gene>
    <name evidence="8 9" type="primary">LOC136091345</name>
</gene>
<dbReference type="GeneID" id="136091345"/>
<dbReference type="SUPFAM" id="SSF49599">
    <property type="entry name" value="TRAF domain-like"/>
    <property type="match status" value="1"/>
</dbReference>
<dbReference type="InterPro" id="IPR013083">
    <property type="entry name" value="Znf_RING/FYVE/PHD"/>
</dbReference>
<dbReference type="RefSeq" id="XP_065674873.1">
    <property type="nucleotide sequence ID" value="XM_065818801.1"/>
</dbReference>
<sequence length="175" mass="20483">MESLNAQKLGGFNVHFSHELLNEHECPVCQLALREPLLTSCGHRLCFSCSEEKRKRNKGILKCPLDNSNLNSNETFRDKAIERVIQELNVICNNSFNNCQWTGKLREIDNHLGSCEYQEVKCFNQQCFTSLLRKELRNHTETTCIYRLVTCQYCSQKILFYEKLTHLKNCEYLPL</sequence>
<dbReference type="InterPro" id="IPR001293">
    <property type="entry name" value="Znf_TRAF"/>
</dbReference>
<evidence type="ECO:0000259" key="6">
    <source>
        <dbReference type="PROSITE" id="PS50145"/>
    </source>
</evidence>
<keyword evidence="1 4" id="KW-0479">Metal-binding</keyword>
<evidence type="ECO:0000256" key="3">
    <source>
        <dbReference type="ARBA" id="ARBA00022833"/>
    </source>
</evidence>
<protein>
    <submittedName>
        <fullName evidence="8 9">TNF receptor-associated factor 6-B-like isoform X2</fullName>
    </submittedName>
</protein>
<dbReference type="Pfam" id="PF02176">
    <property type="entry name" value="zf-TRAF"/>
    <property type="match status" value="1"/>
</dbReference>
<name>A0ABM4DK46_HYDVU</name>
<evidence type="ECO:0000256" key="2">
    <source>
        <dbReference type="ARBA" id="ARBA00022771"/>
    </source>
</evidence>
<feature type="zinc finger region" description="TRAF-type" evidence="4">
    <location>
        <begin position="111"/>
        <end position="158"/>
    </location>
</feature>
<dbReference type="SUPFAM" id="SSF57850">
    <property type="entry name" value="RING/U-box"/>
    <property type="match status" value="1"/>
</dbReference>
<keyword evidence="2 4" id="KW-0863">Zinc-finger</keyword>
<dbReference type="Proteomes" id="UP001652625">
    <property type="component" value="Chromosome 15"/>
</dbReference>
<evidence type="ECO:0000313" key="9">
    <source>
        <dbReference type="RefSeq" id="XP_065674873.1"/>
    </source>
</evidence>
<dbReference type="PROSITE" id="PS50145">
    <property type="entry name" value="ZF_TRAF"/>
    <property type="match status" value="1"/>
</dbReference>
<reference evidence="8 9" key="1">
    <citation type="submission" date="2025-05" db="UniProtKB">
        <authorList>
            <consortium name="RefSeq"/>
        </authorList>
    </citation>
    <scope>IDENTIFICATION</scope>
</reference>
<dbReference type="PROSITE" id="PS50089">
    <property type="entry name" value="ZF_RING_2"/>
    <property type="match status" value="1"/>
</dbReference>
<dbReference type="InterPro" id="IPR001841">
    <property type="entry name" value="Znf_RING"/>
</dbReference>
<evidence type="ECO:0000256" key="1">
    <source>
        <dbReference type="ARBA" id="ARBA00022723"/>
    </source>
</evidence>
<dbReference type="SMART" id="SM00184">
    <property type="entry name" value="RING"/>
    <property type="match status" value="1"/>
</dbReference>